<dbReference type="Gene3D" id="3.40.50.10540">
    <property type="entry name" value="Crotonobetainyl-coa:carnitine coa-transferase, domain 1"/>
    <property type="match status" value="1"/>
</dbReference>
<dbReference type="InterPro" id="IPR003673">
    <property type="entry name" value="CoA-Trfase_fam_III"/>
</dbReference>
<dbReference type="PANTHER" id="PTHR48229">
    <property type="entry name" value="CAIB/BAIF FAMILY ENZYME (AFU_ORTHOLOGUE AFUA_1G05360)-RELATED"/>
    <property type="match status" value="1"/>
</dbReference>
<dbReference type="SUPFAM" id="SSF89796">
    <property type="entry name" value="CoA-transferase family III (CaiB/BaiF)"/>
    <property type="match status" value="2"/>
</dbReference>
<dbReference type="Pfam" id="PF02515">
    <property type="entry name" value="CoA_transf_3"/>
    <property type="match status" value="1"/>
</dbReference>
<sequence length="461" mass="50464">MKISQTATMTHQLWSSLGYADLPDTSLLFTGEGQLPSAFPVSQLAGASIATAGLAVAALIKAKHGLNPQVTVDQRLASLWFAWSLKPINWQLPSAWDAIAGDYQASDGWIRLHTNAPHHRSVVERLLGPHKHKAAVADAVSRWKVSELEHAVITSGGCAAQMHSHQHWQQHMQGKSVARESIFAAFDHPQVTAPTWEIPLTQPLAGMRVLDLTRVLAGPIATRFLAGLGADVLRIDPFSWDEPAIEPEVTLGKRCARLNLTNHHDRLIFEALLRQADIIIHGYRAGALEGLGYGAQQRRQLSPGLVDICLNAYGWSGPWRSRRGFDSLVQMSCGIAEAGMIWQNTPHPFPLPVQALDHATGYLMAAAAIQGLIQRLIQNTGYSARLSLARTANILIDTPYKPDNINLKTSSATTEDYQLQPEMTYWGPALRLRAPLSLSTTQWSWGLAASPLGNATAQWLQ</sequence>
<comment type="caution">
    <text evidence="1">The sequence shown here is derived from an EMBL/GenBank/DDBJ whole genome shotgun (WGS) entry which is preliminary data.</text>
</comment>
<dbReference type="InterPro" id="IPR023606">
    <property type="entry name" value="CoA-Trfase_III_dom_1_sf"/>
</dbReference>
<dbReference type="InterPro" id="IPR052985">
    <property type="entry name" value="CoA-trans_III_biosynth/detox"/>
</dbReference>
<dbReference type="EMBL" id="CPZF01000009">
    <property type="protein sequence ID" value="CNG13305.1"/>
    <property type="molecule type" value="Genomic_DNA"/>
</dbReference>
<dbReference type="PANTHER" id="PTHR48229:SF1">
    <property type="entry name" value="ALPHA METHYLACYL-COA RACEMASE-RELATED"/>
    <property type="match status" value="1"/>
</dbReference>
<dbReference type="AlphaFoldDB" id="A0A9P1V4X7"/>
<keyword evidence="1" id="KW-0808">Transferase</keyword>
<reference evidence="1 2" key="1">
    <citation type="submission" date="2015-03" db="EMBL/GenBank/DDBJ databases">
        <authorList>
            <consortium name="Pathogen Informatics"/>
            <person name="Murphy D."/>
        </authorList>
    </citation>
    <scope>NUCLEOTIDE SEQUENCE [LARGE SCALE GENOMIC DNA]</scope>
    <source>
        <strain evidence="1 2">IP27818</strain>
    </source>
</reference>
<evidence type="ECO:0000313" key="2">
    <source>
        <dbReference type="Proteomes" id="UP000041356"/>
    </source>
</evidence>
<evidence type="ECO:0000313" key="1">
    <source>
        <dbReference type="EMBL" id="CNG13305.1"/>
    </source>
</evidence>
<dbReference type="GO" id="GO:0033608">
    <property type="term" value="F:formyl-CoA transferase activity"/>
    <property type="evidence" value="ECO:0007669"/>
    <property type="project" value="UniProtKB-EC"/>
</dbReference>
<accession>A0A9P1V4X7</accession>
<dbReference type="RefSeq" id="WP_229718520.1">
    <property type="nucleotide sequence ID" value="NZ_CP009456.1"/>
</dbReference>
<name>A0A9P1V4X7_YEREN</name>
<proteinExistence type="predicted"/>
<protein>
    <submittedName>
        <fullName evidence="1">L-carnitine dehydratase/bile acid-inducible protein F</fullName>
        <ecNumber evidence="1">2.8.3.16</ecNumber>
    </submittedName>
</protein>
<dbReference type="Proteomes" id="UP000041356">
    <property type="component" value="Unassembled WGS sequence"/>
</dbReference>
<dbReference type="EC" id="2.8.3.16" evidence="1"/>
<gene>
    <name evidence="1" type="primary">frc</name>
    <name evidence="1" type="ORF">ERS137939_03329</name>
</gene>
<organism evidence="1 2">
    <name type="scientific">Yersinia enterocolitica</name>
    <dbReference type="NCBI Taxonomy" id="630"/>
    <lineage>
        <taxon>Bacteria</taxon>
        <taxon>Pseudomonadati</taxon>
        <taxon>Pseudomonadota</taxon>
        <taxon>Gammaproteobacteria</taxon>
        <taxon>Enterobacterales</taxon>
        <taxon>Yersiniaceae</taxon>
        <taxon>Yersinia</taxon>
    </lineage>
</organism>